<dbReference type="InterPro" id="IPR008727">
    <property type="entry name" value="PAAR_motif"/>
</dbReference>
<accession>A0A841GF14</accession>
<dbReference type="Proteomes" id="UP000585721">
    <property type="component" value="Unassembled WGS sequence"/>
</dbReference>
<evidence type="ECO:0000313" key="2">
    <source>
        <dbReference type="Proteomes" id="UP000585721"/>
    </source>
</evidence>
<organism evidence="1 2">
    <name type="scientific">Tolumonas osonensis</name>
    <dbReference type="NCBI Taxonomy" id="675874"/>
    <lineage>
        <taxon>Bacteria</taxon>
        <taxon>Pseudomonadati</taxon>
        <taxon>Pseudomonadota</taxon>
        <taxon>Gammaproteobacteria</taxon>
        <taxon>Aeromonadales</taxon>
        <taxon>Aeromonadaceae</taxon>
        <taxon>Tolumonas</taxon>
    </lineage>
</organism>
<protein>
    <submittedName>
        <fullName evidence="1">Putative Zn-binding protein involved in type VI secretion</fullName>
    </submittedName>
</protein>
<evidence type="ECO:0000313" key="1">
    <source>
        <dbReference type="EMBL" id="MBB6056157.1"/>
    </source>
</evidence>
<reference evidence="1 2" key="1">
    <citation type="submission" date="2020-08" db="EMBL/GenBank/DDBJ databases">
        <title>Genomic Encyclopedia of Type Strains, Phase IV (KMG-IV): sequencing the most valuable type-strain genomes for metagenomic binning, comparative biology and taxonomic classification.</title>
        <authorList>
            <person name="Goeker M."/>
        </authorList>
    </citation>
    <scope>NUCLEOTIDE SEQUENCE [LARGE SCALE GENOMIC DNA]</scope>
    <source>
        <strain evidence="1 2">DSM 22975</strain>
    </source>
</reference>
<sequence length="168" mass="17340">MPLAARVGDAHACPQKGHSVNNIVSGSDNVFINGLPASRLGDTTSCGATIVAGSSTVFINGKPAALMGSATSHGGVIIGGSDNVLIGDIYTPASTISDSLVEKAFNQHFQLIDQSGNPVKGFTYLLQTPDGEITGETCEQGKTDLCHSHTMQSITLAHAFQSEIGVKK</sequence>
<dbReference type="Gene3D" id="2.60.200.60">
    <property type="match status" value="2"/>
</dbReference>
<dbReference type="CDD" id="cd14743">
    <property type="entry name" value="PAAR_CT_1"/>
    <property type="match status" value="1"/>
</dbReference>
<dbReference type="RefSeq" id="WP_188026879.1">
    <property type="nucleotide sequence ID" value="NZ_JACHGR010000006.1"/>
</dbReference>
<dbReference type="Pfam" id="PF05488">
    <property type="entry name" value="PAAR_motif"/>
    <property type="match status" value="1"/>
</dbReference>
<name>A0A841GF14_9GAMM</name>
<keyword evidence="2" id="KW-1185">Reference proteome</keyword>
<dbReference type="AlphaFoldDB" id="A0A841GF14"/>
<proteinExistence type="predicted"/>
<gene>
    <name evidence="1" type="ORF">HNR75_002087</name>
</gene>
<dbReference type="EMBL" id="JACHGR010000006">
    <property type="protein sequence ID" value="MBB6056157.1"/>
    <property type="molecule type" value="Genomic_DNA"/>
</dbReference>
<comment type="caution">
    <text evidence="1">The sequence shown here is derived from an EMBL/GenBank/DDBJ whole genome shotgun (WGS) entry which is preliminary data.</text>
</comment>